<accession>A0AAE7XHZ3</accession>
<protein>
    <submittedName>
        <fullName evidence="1">Uncharacterized protein</fullName>
    </submittedName>
</protein>
<dbReference type="EMBL" id="MZ428224">
    <property type="protein sequence ID" value="QZE50677.1"/>
    <property type="molecule type" value="Genomic_DNA"/>
</dbReference>
<evidence type="ECO:0000313" key="1">
    <source>
        <dbReference type="EMBL" id="QZE50677.1"/>
    </source>
</evidence>
<organism evidence="1 2">
    <name type="scientific">Klebsiella phage vB_KpnS-VAC6</name>
    <dbReference type="NCBI Taxonomy" id="2864364"/>
    <lineage>
        <taxon>Viruses</taxon>
        <taxon>Duplodnaviria</taxon>
        <taxon>Heunggongvirae</taxon>
        <taxon>Uroviricota</taxon>
        <taxon>Caudoviricetes</taxon>
        <taxon>Drexlerviridae</taxon>
        <taxon>Webervirus</taxon>
        <taxon>Webervirus VAC6</taxon>
    </lineage>
</organism>
<dbReference type="Proteomes" id="UP000828423">
    <property type="component" value="Segment"/>
</dbReference>
<keyword evidence="2" id="KW-1185">Reference proteome</keyword>
<proteinExistence type="predicted"/>
<evidence type="ECO:0000313" key="2">
    <source>
        <dbReference type="Proteomes" id="UP000828423"/>
    </source>
</evidence>
<sequence length="32" mass="3911">MQVRLDYHWISDLRRLIISRTINQSGARHVFK</sequence>
<name>A0AAE7XHZ3_9CAUD</name>
<reference evidence="1 2" key="1">
    <citation type="submission" date="2021-06" db="EMBL/GenBank/DDBJ databases">
        <title>PemIK (PemK/PemI) type II TA system from Klebsiella pneumoniae clinical strains inhibits lytic phage.</title>
        <authorList>
            <person name="Bleriot I.I."/>
            <person name="Blasco L.L."/>
            <person name="Pacios O.O."/>
            <person name="Fernandez-Garcia L.L."/>
            <person name="Ambroa A.A."/>
            <person name="Lopez M.M."/>
            <person name="Gonzalez-Bardanca M.M."/>
            <person name="Fernandez-Cuenca F.F."/>
            <person name="Oteo J.J."/>
            <person name="Pascual A.A."/>
            <person name="Martinez-Martinez L.L."/>
            <person name="Domingo-Calap P.P."/>
            <person name="Wood T.T.K."/>
            <person name="Tomas M.M."/>
        </authorList>
    </citation>
    <scope>NUCLEOTIDE SEQUENCE [LARGE SCALE GENOMIC DNA]</scope>
</reference>